<dbReference type="SUPFAM" id="SSF52402">
    <property type="entry name" value="Adenine nucleotide alpha hydrolases-like"/>
    <property type="match status" value="1"/>
</dbReference>
<proteinExistence type="inferred from homology"/>
<keyword evidence="8 9" id="KW-0315">Glutamine amidotransferase</keyword>
<evidence type="ECO:0000256" key="7">
    <source>
        <dbReference type="ARBA" id="ARBA00022840"/>
    </source>
</evidence>
<dbReference type="InterPro" id="IPR025777">
    <property type="entry name" value="GMPS_ATP_PPase_dom"/>
</dbReference>
<evidence type="ECO:0000313" key="12">
    <source>
        <dbReference type="EMBL" id="RRR69075.1"/>
    </source>
</evidence>
<dbReference type="Gene3D" id="3.40.50.880">
    <property type="match status" value="1"/>
</dbReference>
<dbReference type="FunFam" id="3.30.300.10:FF:000002">
    <property type="entry name" value="GMP synthase [glutamine-hydrolyzing]"/>
    <property type="match status" value="1"/>
</dbReference>
<dbReference type="GO" id="GO:0005524">
    <property type="term" value="F:ATP binding"/>
    <property type="evidence" value="ECO:0007669"/>
    <property type="project" value="UniProtKB-UniRule"/>
</dbReference>
<dbReference type="CDD" id="cd01997">
    <property type="entry name" value="GMP_synthase_C"/>
    <property type="match status" value="1"/>
</dbReference>
<keyword evidence="5 9" id="KW-0332">GMP biosynthesis</keyword>
<evidence type="ECO:0000256" key="3">
    <source>
        <dbReference type="ARBA" id="ARBA00022598"/>
    </source>
</evidence>
<evidence type="ECO:0000256" key="5">
    <source>
        <dbReference type="ARBA" id="ARBA00022749"/>
    </source>
</evidence>
<dbReference type="InterPro" id="IPR017926">
    <property type="entry name" value="GATASE"/>
</dbReference>
<dbReference type="EMBL" id="RSAS01000672">
    <property type="protein sequence ID" value="RRR69075.1"/>
    <property type="molecule type" value="Genomic_DNA"/>
</dbReference>
<dbReference type="Proteomes" id="UP000280307">
    <property type="component" value="Unassembled WGS sequence"/>
</dbReference>
<evidence type="ECO:0000256" key="4">
    <source>
        <dbReference type="ARBA" id="ARBA00022741"/>
    </source>
</evidence>
<dbReference type="Pfam" id="PF00117">
    <property type="entry name" value="GATase"/>
    <property type="match status" value="1"/>
</dbReference>
<dbReference type="Pfam" id="PF00958">
    <property type="entry name" value="GMP_synt_C"/>
    <property type="match status" value="1"/>
</dbReference>
<dbReference type="GO" id="GO:0005829">
    <property type="term" value="C:cytosol"/>
    <property type="evidence" value="ECO:0007669"/>
    <property type="project" value="TreeGrafter"/>
</dbReference>
<evidence type="ECO:0000313" key="13">
    <source>
        <dbReference type="Proteomes" id="UP000280307"/>
    </source>
</evidence>
<dbReference type="PANTHER" id="PTHR11922:SF2">
    <property type="entry name" value="GMP SYNTHASE [GLUTAMINE-HYDROLYZING]"/>
    <property type="match status" value="1"/>
</dbReference>
<comment type="caution">
    <text evidence="12">The sequence shown here is derived from an EMBL/GenBank/DDBJ whole genome shotgun (WGS) entry which is preliminary data.</text>
</comment>
<dbReference type="FunFam" id="3.40.50.620:FF:000001">
    <property type="entry name" value="GMP synthase [glutamine-hydrolyzing]"/>
    <property type="match status" value="1"/>
</dbReference>
<dbReference type="Gene3D" id="3.30.300.10">
    <property type="match status" value="1"/>
</dbReference>
<dbReference type="PRINTS" id="PR00099">
    <property type="entry name" value="CPSGATASE"/>
</dbReference>
<dbReference type="NCBIfam" id="TIGR00888">
    <property type="entry name" value="guaA_Nterm"/>
    <property type="match status" value="1"/>
</dbReference>
<evidence type="ECO:0000256" key="9">
    <source>
        <dbReference type="HAMAP-Rule" id="MF_00344"/>
    </source>
</evidence>
<dbReference type="InterPro" id="IPR004739">
    <property type="entry name" value="GMP_synth_GATase"/>
</dbReference>
<keyword evidence="6 9" id="KW-0658">Purine biosynthesis</keyword>
<evidence type="ECO:0000256" key="6">
    <source>
        <dbReference type="ARBA" id="ARBA00022755"/>
    </source>
</evidence>
<sequence length="514" mass="56430">MSDHSLPVLDFGSQTAQLIVRRLRELGVYSELLPHDASETQVRALNPLGIILSGGPASVYAEGAPQMPAWLVNADLPVLGICYGMQLISLALGGVVQRPDQREYGPASITLHAAHPLFDATPDAQLVWMSHGDRIEALPSGFQSLAANPATPFAAIGDDARRWYGVQFHPEVVHTEYGRTILGNFSFHICGATATWRPAEFVAEAIERVRTRVGAEGRVICALSGGVDSAVAALIIHRAIGERLTCVFVDNGLLRLGEAEQVVATFREHFQVPLVAVNAREEFLSALEGVTDPERKRKIIGEKFIRIFEREARTLGDAKFLAQGTLYPDVIESSAPDRKKGVTIKTHHNVGGLPPDMAMELVEPLRYMFKDEVRAAGLELGLPAEWVWRHPFPGPGLAVRIIGPVSHERIETLRRADAIFMEELRNAQLYRATQQAFAVLLPVQSVGVMGDGRTYADTIALRAVTTDDYMTADWARLPYDLLARISSRIVNEVAGVNRVVYDLSSKPPATIEWE</sequence>
<protein>
    <recommendedName>
        <fullName evidence="9">GMP synthase [glutamine-hydrolyzing]</fullName>
        <ecNumber evidence="9">6.3.5.2</ecNumber>
    </recommendedName>
    <alternativeName>
        <fullName evidence="9">GMP synthetase</fullName>
    </alternativeName>
    <alternativeName>
        <fullName evidence="9">Glutamine amidotransferase</fullName>
    </alternativeName>
</protein>
<feature type="active site" evidence="9">
    <location>
        <position position="169"/>
    </location>
</feature>
<feature type="active site" description="Nucleophile" evidence="9">
    <location>
        <position position="82"/>
    </location>
</feature>
<evidence type="ECO:0000259" key="11">
    <source>
        <dbReference type="PROSITE" id="PS51553"/>
    </source>
</evidence>
<dbReference type="PROSITE" id="PS51273">
    <property type="entry name" value="GATASE_TYPE_1"/>
    <property type="match status" value="1"/>
</dbReference>
<dbReference type="UniPathway" id="UPA00189">
    <property type="reaction ID" value="UER00296"/>
</dbReference>
<feature type="active site" evidence="9">
    <location>
        <position position="171"/>
    </location>
</feature>
<dbReference type="PROSITE" id="PS51553">
    <property type="entry name" value="GMPS_ATP_PPASE"/>
    <property type="match status" value="1"/>
</dbReference>
<comment type="pathway">
    <text evidence="2 9">Purine metabolism; GMP biosynthesis; GMP from XMP (L-Gln route): step 1/1.</text>
</comment>
<dbReference type="InterPro" id="IPR029062">
    <property type="entry name" value="Class_I_gatase-like"/>
</dbReference>
<name>A0A426TUU0_9CHLR</name>
<dbReference type="PRINTS" id="PR00097">
    <property type="entry name" value="ANTSNTHASEII"/>
</dbReference>
<keyword evidence="3 9" id="KW-0436">Ligase</keyword>
<keyword evidence="4 9" id="KW-0547">Nucleotide-binding</keyword>
<organism evidence="12 13">
    <name type="scientific">Candidatus Viridilinea halotolerans</name>
    <dbReference type="NCBI Taxonomy" id="2491704"/>
    <lineage>
        <taxon>Bacteria</taxon>
        <taxon>Bacillati</taxon>
        <taxon>Chloroflexota</taxon>
        <taxon>Chloroflexia</taxon>
        <taxon>Chloroflexales</taxon>
        <taxon>Chloroflexineae</taxon>
        <taxon>Oscillochloridaceae</taxon>
        <taxon>Candidatus Viridilinea</taxon>
    </lineage>
</organism>
<dbReference type="Gene3D" id="3.40.50.620">
    <property type="entry name" value="HUPs"/>
    <property type="match status" value="1"/>
</dbReference>
<dbReference type="CDD" id="cd01742">
    <property type="entry name" value="GATase1_GMP_Synthase"/>
    <property type="match status" value="1"/>
</dbReference>
<dbReference type="NCBIfam" id="NF000848">
    <property type="entry name" value="PRK00074.1"/>
    <property type="match status" value="1"/>
</dbReference>
<accession>A0A426TUU0</accession>
<dbReference type="FunFam" id="3.40.50.880:FF:000001">
    <property type="entry name" value="GMP synthase [glutamine-hydrolyzing]"/>
    <property type="match status" value="1"/>
</dbReference>
<dbReference type="AlphaFoldDB" id="A0A426TUU0"/>
<gene>
    <name evidence="9" type="primary">guaA</name>
    <name evidence="12" type="ORF">EI684_16620</name>
</gene>
<evidence type="ECO:0000256" key="8">
    <source>
        <dbReference type="ARBA" id="ARBA00022962"/>
    </source>
</evidence>
<dbReference type="EC" id="6.3.5.2" evidence="9"/>
<dbReference type="InterPro" id="IPR022955">
    <property type="entry name" value="GMP_synthase"/>
</dbReference>
<evidence type="ECO:0000256" key="1">
    <source>
        <dbReference type="ARBA" id="ARBA00002332"/>
    </source>
</evidence>
<keyword evidence="7 9" id="KW-0067">ATP-binding</keyword>
<dbReference type="PANTHER" id="PTHR11922">
    <property type="entry name" value="GMP SYNTHASE-RELATED"/>
    <property type="match status" value="1"/>
</dbReference>
<feature type="binding site" evidence="10">
    <location>
        <begin position="224"/>
        <end position="230"/>
    </location>
    <ligand>
        <name>ATP</name>
        <dbReference type="ChEBI" id="CHEBI:30616"/>
    </ligand>
</feature>
<dbReference type="HAMAP" id="MF_00344">
    <property type="entry name" value="GMP_synthase"/>
    <property type="match status" value="1"/>
</dbReference>
<dbReference type="PRINTS" id="PR00096">
    <property type="entry name" value="GATASE"/>
</dbReference>
<reference evidence="12 13" key="1">
    <citation type="submission" date="2018-12" db="EMBL/GenBank/DDBJ databases">
        <title>Genome Sequence of Candidatus Viridilinea halotolerans isolated from saline sulfide-rich spring.</title>
        <authorList>
            <person name="Grouzdev D.S."/>
            <person name="Burganskaya E.I."/>
            <person name="Krutkina M.S."/>
            <person name="Sukhacheva M.V."/>
            <person name="Gorlenko V.M."/>
        </authorList>
    </citation>
    <scope>NUCLEOTIDE SEQUENCE [LARGE SCALE GENOMIC DNA]</scope>
    <source>
        <strain evidence="12">Chok-6</strain>
    </source>
</reference>
<comment type="function">
    <text evidence="1 9">Catalyzes the synthesis of GMP from XMP.</text>
</comment>
<dbReference type="GO" id="GO:0003921">
    <property type="term" value="F:GMP synthase activity"/>
    <property type="evidence" value="ECO:0007669"/>
    <property type="project" value="InterPro"/>
</dbReference>
<dbReference type="NCBIfam" id="TIGR00884">
    <property type="entry name" value="guaA_Cterm"/>
    <property type="match status" value="1"/>
</dbReference>
<feature type="domain" description="GMPS ATP-PPase" evidence="11">
    <location>
        <begin position="196"/>
        <end position="389"/>
    </location>
</feature>
<dbReference type="InterPro" id="IPR001674">
    <property type="entry name" value="GMP_synth_C"/>
</dbReference>
<dbReference type="SUPFAM" id="SSF52317">
    <property type="entry name" value="Class I glutamine amidotransferase-like"/>
    <property type="match status" value="1"/>
</dbReference>
<evidence type="ECO:0000256" key="10">
    <source>
        <dbReference type="PROSITE-ProRule" id="PRU00886"/>
    </source>
</evidence>
<dbReference type="SUPFAM" id="SSF54810">
    <property type="entry name" value="GMP synthetase C-terminal dimerisation domain"/>
    <property type="match status" value="1"/>
</dbReference>
<comment type="catalytic activity">
    <reaction evidence="9">
        <text>XMP + L-glutamine + ATP + H2O = GMP + L-glutamate + AMP + diphosphate + 2 H(+)</text>
        <dbReference type="Rhea" id="RHEA:11680"/>
        <dbReference type="ChEBI" id="CHEBI:15377"/>
        <dbReference type="ChEBI" id="CHEBI:15378"/>
        <dbReference type="ChEBI" id="CHEBI:29985"/>
        <dbReference type="ChEBI" id="CHEBI:30616"/>
        <dbReference type="ChEBI" id="CHEBI:33019"/>
        <dbReference type="ChEBI" id="CHEBI:57464"/>
        <dbReference type="ChEBI" id="CHEBI:58115"/>
        <dbReference type="ChEBI" id="CHEBI:58359"/>
        <dbReference type="ChEBI" id="CHEBI:456215"/>
        <dbReference type="EC" id="6.3.5.2"/>
    </reaction>
</comment>
<evidence type="ECO:0000256" key="2">
    <source>
        <dbReference type="ARBA" id="ARBA00005153"/>
    </source>
</evidence>
<dbReference type="Pfam" id="PF03054">
    <property type="entry name" value="tRNA_Me_trans"/>
    <property type="match status" value="1"/>
</dbReference>
<dbReference type="InterPro" id="IPR014729">
    <property type="entry name" value="Rossmann-like_a/b/a_fold"/>
</dbReference>
<comment type="subunit">
    <text evidence="9">Homodimer.</text>
</comment>